<evidence type="ECO:0000313" key="3">
    <source>
        <dbReference type="Proteomes" id="UP000199328"/>
    </source>
</evidence>
<dbReference type="PANTHER" id="PTHR10605">
    <property type="entry name" value="HEPARAN SULFATE SULFOTRANSFERASE"/>
    <property type="match status" value="1"/>
</dbReference>
<dbReference type="InterPro" id="IPR037359">
    <property type="entry name" value="NST/OST"/>
</dbReference>
<dbReference type="OrthoDB" id="7210452at2"/>
<dbReference type="AlphaFoldDB" id="A0A1G9E5Y4"/>
<dbReference type="EMBL" id="FNFV01000004">
    <property type="protein sequence ID" value="SDK71542.1"/>
    <property type="molecule type" value="Genomic_DNA"/>
</dbReference>
<dbReference type="STRING" id="990712.SAMN05216257_104166"/>
<dbReference type="PANTHER" id="PTHR10605:SF56">
    <property type="entry name" value="BIFUNCTIONAL HEPARAN SULFATE N-DEACETYLASE_N-SULFOTRANSFERASE"/>
    <property type="match status" value="1"/>
</dbReference>
<accession>A0A1G9E5Y4</accession>
<reference evidence="3" key="1">
    <citation type="submission" date="2016-10" db="EMBL/GenBank/DDBJ databases">
        <authorList>
            <person name="Varghese N."/>
            <person name="Submissions S."/>
        </authorList>
    </citation>
    <scope>NUCLEOTIDE SEQUENCE [LARGE SCALE GENOMIC DNA]</scope>
    <source>
        <strain evidence="3">CGMCC 1.10789</strain>
    </source>
</reference>
<evidence type="ECO:0000313" key="2">
    <source>
        <dbReference type="EMBL" id="SDK71542.1"/>
    </source>
</evidence>
<dbReference type="GO" id="GO:0008146">
    <property type="term" value="F:sulfotransferase activity"/>
    <property type="evidence" value="ECO:0007669"/>
    <property type="project" value="InterPro"/>
</dbReference>
<dbReference type="RefSeq" id="WP_092500385.1">
    <property type="nucleotide sequence ID" value="NZ_FNFV01000004.1"/>
</dbReference>
<evidence type="ECO:0000256" key="1">
    <source>
        <dbReference type="ARBA" id="ARBA00022679"/>
    </source>
</evidence>
<protein>
    <submittedName>
        <fullName evidence="2">Sulfotransferase family protein</fullName>
    </submittedName>
</protein>
<sequence length="298" mass="33004">MSWPNLFLIAAPRAGSTQLARWLDSHPDIALAPIKEPNHFSAHEFPCDYVARHHLDDVNPARYVRSLRRRPAQFAIFRDAGHYRALFAPLTARWRCDASTTYLACPEAPAAILSACGPGARAITLTRDPVARAISHYRLALRTGRWRGSLRAAIERELSPLCPLPERFVLRPSRQAKGVTRVAAVFGPERHLALTFEEMTRDPAATLARVAAFLDVDPAGFDLSREGRNASRAPRWPALNAWAQATGLKTALRRALPPRAKRALGRIYFRDFPPPLPSREEIALLEAALAGEMEGCAA</sequence>
<dbReference type="InterPro" id="IPR027417">
    <property type="entry name" value="P-loop_NTPase"/>
</dbReference>
<keyword evidence="3" id="KW-1185">Reference proteome</keyword>
<organism evidence="2 3">
    <name type="scientific">Meinhardsimonia xiamenensis</name>
    <dbReference type="NCBI Taxonomy" id="990712"/>
    <lineage>
        <taxon>Bacteria</taxon>
        <taxon>Pseudomonadati</taxon>
        <taxon>Pseudomonadota</taxon>
        <taxon>Alphaproteobacteria</taxon>
        <taxon>Rhodobacterales</taxon>
        <taxon>Paracoccaceae</taxon>
        <taxon>Meinhardsimonia</taxon>
    </lineage>
</organism>
<dbReference type="Proteomes" id="UP000199328">
    <property type="component" value="Unassembled WGS sequence"/>
</dbReference>
<dbReference type="SUPFAM" id="SSF52540">
    <property type="entry name" value="P-loop containing nucleoside triphosphate hydrolases"/>
    <property type="match status" value="1"/>
</dbReference>
<dbReference type="Gene3D" id="3.40.50.300">
    <property type="entry name" value="P-loop containing nucleotide triphosphate hydrolases"/>
    <property type="match status" value="1"/>
</dbReference>
<proteinExistence type="predicted"/>
<keyword evidence="1 2" id="KW-0808">Transferase</keyword>
<dbReference type="Pfam" id="PF13469">
    <property type="entry name" value="Sulfotransfer_3"/>
    <property type="match status" value="1"/>
</dbReference>
<gene>
    <name evidence="2" type="ORF">SAMN05216257_104166</name>
</gene>
<name>A0A1G9E5Y4_9RHOB</name>